<dbReference type="InterPro" id="IPR050508">
    <property type="entry name" value="Methyltransf_Superfamily"/>
</dbReference>
<organism evidence="1 2">
    <name type="scientific">Apiosordaria backusii</name>
    <dbReference type="NCBI Taxonomy" id="314023"/>
    <lineage>
        <taxon>Eukaryota</taxon>
        <taxon>Fungi</taxon>
        <taxon>Dikarya</taxon>
        <taxon>Ascomycota</taxon>
        <taxon>Pezizomycotina</taxon>
        <taxon>Sordariomycetes</taxon>
        <taxon>Sordariomycetidae</taxon>
        <taxon>Sordariales</taxon>
        <taxon>Lasiosphaeriaceae</taxon>
        <taxon>Apiosordaria</taxon>
    </lineage>
</organism>
<gene>
    <name evidence="1" type="ORF">B0T21DRAFT_361400</name>
</gene>
<evidence type="ECO:0000313" key="1">
    <source>
        <dbReference type="EMBL" id="KAK0742452.1"/>
    </source>
</evidence>
<dbReference type="Gene3D" id="3.40.50.150">
    <property type="entry name" value="Vaccinia Virus protein VP39"/>
    <property type="match status" value="1"/>
</dbReference>
<keyword evidence="2" id="KW-1185">Reference proteome</keyword>
<dbReference type="GO" id="GO:0008168">
    <property type="term" value="F:methyltransferase activity"/>
    <property type="evidence" value="ECO:0007669"/>
    <property type="project" value="TreeGrafter"/>
</dbReference>
<proteinExistence type="predicted"/>
<comment type="caution">
    <text evidence="1">The sequence shown here is derived from an EMBL/GenBank/DDBJ whole genome shotgun (WGS) entry which is preliminary data.</text>
</comment>
<dbReference type="AlphaFoldDB" id="A0AA40EN92"/>
<evidence type="ECO:0000313" key="2">
    <source>
        <dbReference type="Proteomes" id="UP001172159"/>
    </source>
</evidence>
<dbReference type="PANTHER" id="PTHR42912">
    <property type="entry name" value="METHYLTRANSFERASE"/>
    <property type="match status" value="1"/>
</dbReference>
<accession>A0AA40EN92</accession>
<dbReference type="PANTHER" id="PTHR42912:SF83">
    <property type="entry name" value="METHYLTRANSFERASE TYPE 11 DOMAIN-CONTAINING PROTEIN"/>
    <property type="match status" value="1"/>
</dbReference>
<evidence type="ECO:0008006" key="3">
    <source>
        <dbReference type="Google" id="ProtNLM"/>
    </source>
</evidence>
<dbReference type="CDD" id="cd02440">
    <property type="entry name" value="AdoMet_MTases"/>
    <property type="match status" value="1"/>
</dbReference>
<reference evidence="1" key="1">
    <citation type="submission" date="2023-06" db="EMBL/GenBank/DDBJ databases">
        <title>Genome-scale phylogeny and comparative genomics of the fungal order Sordariales.</title>
        <authorList>
            <consortium name="Lawrence Berkeley National Laboratory"/>
            <person name="Hensen N."/>
            <person name="Bonometti L."/>
            <person name="Westerberg I."/>
            <person name="Brannstrom I.O."/>
            <person name="Guillou S."/>
            <person name="Cros-Aarteil S."/>
            <person name="Calhoun S."/>
            <person name="Haridas S."/>
            <person name="Kuo A."/>
            <person name="Mondo S."/>
            <person name="Pangilinan J."/>
            <person name="Riley R."/>
            <person name="Labutti K."/>
            <person name="Andreopoulos B."/>
            <person name="Lipzen A."/>
            <person name="Chen C."/>
            <person name="Yanf M."/>
            <person name="Daum C."/>
            <person name="Ng V."/>
            <person name="Clum A."/>
            <person name="Steindorff A."/>
            <person name="Ohm R."/>
            <person name="Martin F."/>
            <person name="Silar P."/>
            <person name="Natvig D."/>
            <person name="Lalanne C."/>
            <person name="Gautier V."/>
            <person name="Ament-Velasquez S.L."/>
            <person name="Kruys A."/>
            <person name="Hutchinson M.I."/>
            <person name="Powell A.J."/>
            <person name="Barry K."/>
            <person name="Miller A.N."/>
            <person name="Grigoriev I.V."/>
            <person name="Debuchy R."/>
            <person name="Gladieux P."/>
            <person name="Thoren M.H."/>
            <person name="Johannesson H."/>
        </authorList>
    </citation>
    <scope>NUCLEOTIDE SEQUENCE</scope>
    <source>
        <strain evidence="1">CBS 540.89</strain>
    </source>
</reference>
<dbReference type="InterPro" id="IPR029063">
    <property type="entry name" value="SAM-dependent_MTases_sf"/>
</dbReference>
<sequence length="238" mass="27080">MAKILDIKRRNSSFFGSSSKNKVLPHEYYVGGMEGEVLTYTAVDVSPEMLSVARNRLRESIPGLKQIMAKTRTEPYPSLSSPEEVIPVVAALDNRVQLLLGDAEYDLPKTQERYDTIIQSFGLCSVKDPKSLLVKMAKRVTPNTGRILLLEHGRGYFNLLNTWLDKYAPSHFAKYGCWWNRDIEGLVRQASEELGGRLEVVKVEKPWWHGGTTVVLELRVNDEGRKEQDKKEGEKKKE</sequence>
<name>A0AA40EN92_9PEZI</name>
<protein>
    <recommendedName>
        <fullName evidence="3">S-adenosyl-L-methionine-dependent methyltransferase</fullName>
    </recommendedName>
</protein>
<dbReference type="EMBL" id="JAUKTV010000003">
    <property type="protein sequence ID" value="KAK0742452.1"/>
    <property type="molecule type" value="Genomic_DNA"/>
</dbReference>
<dbReference type="SUPFAM" id="SSF53335">
    <property type="entry name" value="S-adenosyl-L-methionine-dependent methyltransferases"/>
    <property type="match status" value="1"/>
</dbReference>
<dbReference type="Proteomes" id="UP001172159">
    <property type="component" value="Unassembled WGS sequence"/>
</dbReference>